<gene>
    <name evidence="2" type="ORF">M427DRAFT_102213</name>
</gene>
<dbReference type="EMBL" id="KQ965799">
    <property type="protein sequence ID" value="KXS11639.1"/>
    <property type="molecule type" value="Genomic_DNA"/>
</dbReference>
<dbReference type="InterPro" id="IPR052845">
    <property type="entry name" value="Axonemal_dynein_LC_domain"/>
</dbReference>
<accession>A0A139A4R3</accession>
<evidence type="ECO:0000313" key="2">
    <source>
        <dbReference type="EMBL" id="KXS11639.1"/>
    </source>
</evidence>
<evidence type="ECO:0000313" key="3">
    <source>
        <dbReference type="Proteomes" id="UP000070544"/>
    </source>
</evidence>
<protein>
    <submittedName>
        <fullName evidence="2">Uncharacterized protein</fullName>
    </submittedName>
</protein>
<dbReference type="STRING" id="1344416.A0A139A4R3"/>
<dbReference type="PANTHER" id="PTHR23052">
    <property type="entry name" value="AXONEMAL DYNEIN LIGHT CHAIN DOMAIN-CONTAINING PROTEIN 1"/>
    <property type="match status" value="1"/>
</dbReference>
<name>A0A139A4R3_GONPJ</name>
<dbReference type="OrthoDB" id="1927454at2759"/>
<dbReference type="AlphaFoldDB" id="A0A139A4R3"/>
<organism evidence="2 3">
    <name type="scientific">Gonapodya prolifera (strain JEL478)</name>
    <name type="common">Monoblepharis prolifera</name>
    <dbReference type="NCBI Taxonomy" id="1344416"/>
    <lineage>
        <taxon>Eukaryota</taxon>
        <taxon>Fungi</taxon>
        <taxon>Fungi incertae sedis</taxon>
        <taxon>Chytridiomycota</taxon>
        <taxon>Chytridiomycota incertae sedis</taxon>
        <taxon>Monoblepharidomycetes</taxon>
        <taxon>Monoblepharidales</taxon>
        <taxon>Gonapodyaceae</taxon>
        <taxon>Gonapodya</taxon>
    </lineage>
</organism>
<sequence length="562" mass="62822">MRALASIGAEGVDGLSDEPGSSNRNADVSAPTYPTDLHAFIGIIREEQRIYDAVLAELVRQCAVSMIERGQLLAEVRRRYAGMFRRIPLHVRNMHTELQAQRKLSARLAEELRRARETARDLAHGVDLVRAHDAEVAQRAGEAAHRIVRAVTAAEGADEVVREYRALYAMQRRRLETALSKAERDKSIWMDAATALAIRVGEEHGVRDLVKLQQEEEGRLRCAAKIAVLVSEANSRDMELVADQVARWKRQLIALSQRVVEEDKAGVEALSVMGKAMQAVLRGLEVNDPGVFAATHHPLLEVFYIRDARAAGEHLSDWLEVCSRVASRFTSDSYLALREDLLSARRLSDGWLESAIRLLNRNAQSTASARYGTMRDTLTRVARDVERWCDKLAARLAGEDGVASASVALQNQLEDRVAAYTAREGDLSLVEQERSAMRESLTTWGQLVGALRETLSNTTETEQAKIPSRIDSWLNRVQDQLSTDADARHEENARLHSAAVEWMVGLLVNIKSAALKPDDRRWDRAYHQLCHEITVFTANLMQDAGSIEMQADDGRDLREVTQ</sequence>
<dbReference type="OMA" id="FIASERM"/>
<proteinExistence type="predicted"/>
<dbReference type="PANTHER" id="PTHR23052:SF1">
    <property type="entry name" value="AXONEMAL DYNEIN LIGHT CHAIN DOMAIN-CONTAINING PROTEIN 1"/>
    <property type="match status" value="1"/>
</dbReference>
<evidence type="ECO:0000256" key="1">
    <source>
        <dbReference type="SAM" id="MobiDB-lite"/>
    </source>
</evidence>
<keyword evidence="3" id="KW-1185">Reference proteome</keyword>
<feature type="region of interest" description="Disordered" evidence="1">
    <location>
        <begin position="1"/>
        <end position="30"/>
    </location>
</feature>
<dbReference type="Proteomes" id="UP000070544">
    <property type="component" value="Unassembled WGS sequence"/>
</dbReference>
<reference evidence="2 3" key="1">
    <citation type="journal article" date="2015" name="Genome Biol. Evol.">
        <title>Phylogenomic analyses indicate that early fungi evolved digesting cell walls of algal ancestors of land plants.</title>
        <authorList>
            <person name="Chang Y."/>
            <person name="Wang S."/>
            <person name="Sekimoto S."/>
            <person name="Aerts A.L."/>
            <person name="Choi C."/>
            <person name="Clum A."/>
            <person name="LaButti K.M."/>
            <person name="Lindquist E.A."/>
            <person name="Yee Ngan C."/>
            <person name="Ohm R.A."/>
            <person name="Salamov A.A."/>
            <person name="Grigoriev I.V."/>
            <person name="Spatafora J.W."/>
            <person name="Berbee M.L."/>
        </authorList>
    </citation>
    <scope>NUCLEOTIDE SEQUENCE [LARGE SCALE GENOMIC DNA]</scope>
    <source>
        <strain evidence="2 3">JEL478</strain>
    </source>
</reference>